<sequence>MVVLISGMSQQHRLATQAD</sequence>
<name>A0A0E9TVK4_ANGAN</name>
<proteinExistence type="predicted"/>
<accession>A0A0E9TVK4</accession>
<dbReference type="EMBL" id="GBXM01051080">
    <property type="protein sequence ID" value="JAH57497.1"/>
    <property type="molecule type" value="Transcribed_RNA"/>
</dbReference>
<dbReference type="AlphaFoldDB" id="A0A0E9TVK4"/>
<organism evidence="1">
    <name type="scientific">Anguilla anguilla</name>
    <name type="common">European freshwater eel</name>
    <name type="synonym">Muraena anguilla</name>
    <dbReference type="NCBI Taxonomy" id="7936"/>
    <lineage>
        <taxon>Eukaryota</taxon>
        <taxon>Metazoa</taxon>
        <taxon>Chordata</taxon>
        <taxon>Craniata</taxon>
        <taxon>Vertebrata</taxon>
        <taxon>Euteleostomi</taxon>
        <taxon>Actinopterygii</taxon>
        <taxon>Neopterygii</taxon>
        <taxon>Teleostei</taxon>
        <taxon>Anguilliformes</taxon>
        <taxon>Anguillidae</taxon>
        <taxon>Anguilla</taxon>
    </lineage>
</organism>
<reference evidence="1" key="1">
    <citation type="submission" date="2014-11" db="EMBL/GenBank/DDBJ databases">
        <authorList>
            <person name="Amaro Gonzalez C."/>
        </authorList>
    </citation>
    <scope>NUCLEOTIDE SEQUENCE</scope>
</reference>
<reference evidence="1" key="2">
    <citation type="journal article" date="2015" name="Fish Shellfish Immunol.">
        <title>Early steps in the European eel (Anguilla anguilla)-Vibrio vulnificus interaction in the gills: Role of the RtxA13 toxin.</title>
        <authorList>
            <person name="Callol A."/>
            <person name="Pajuelo D."/>
            <person name="Ebbesson L."/>
            <person name="Teles M."/>
            <person name="MacKenzie S."/>
            <person name="Amaro C."/>
        </authorList>
    </citation>
    <scope>NUCLEOTIDE SEQUENCE</scope>
</reference>
<protein>
    <submittedName>
        <fullName evidence="1">Uncharacterized protein</fullName>
    </submittedName>
</protein>
<evidence type="ECO:0000313" key="1">
    <source>
        <dbReference type="EMBL" id="JAH57497.1"/>
    </source>
</evidence>